<dbReference type="PANTHER" id="PTHR30069:SF49">
    <property type="entry name" value="OUTER MEMBRANE PROTEIN C"/>
    <property type="match status" value="1"/>
</dbReference>
<name>A0A1M4VNN7_9GAMM</name>
<evidence type="ECO:0000259" key="14">
    <source>
        <dbReference type="Pfam" id="PF07715"/>
    </source>
</evidence>
<proteinExistence type="inferred from homology"/>
<dbReference type="Gene3D" id="2.40.170.20">
    <property type="entry name" value="TonB-dependent receptor, beta-barrel domain"/>
    <property type="match status" value="1"/>
</dbReference>
<dbReference type="InterPro" id="IPR039426">
    <property type="entry name" value="TonB-dep_rcpt-like"/>
</dbReference>
<dbReference type="InterPro" id="IPR010917">
    <property type="entry name" value="TonB_rcpt_CS"/>
</dbReference>
<keyword evidence="5 12" id="KW-0732">Signal</keyword>
<dbReference type="InterPro" id="IPR037066">
    <property type="entry name" value="Plug_dom_sf"/>
</dbReference>
<evidence type="ECO:0000256" key="6">
    <source>
        <dbReference type="ARBA" id="ARBA00023077"/>
    </source>
</evidence>
<dbReference type="GO" id="GO:0015344">
    <property type="term" value="F:siderophore uptake transmembrane transporter activity"/>
    <property type="evidence" value="ECO:0007669"/>
    <property type="project" value="TreeGrafter"/>
</dbReference>
<feature type="short sequence motif" description="TonB C-terminal box" evidence="10">
    <location>
        <begin position="753"/>
        <end position="770"/>
    </location>
</feature>
<dbReference type="RefSeq" id="WP_072755494.1">
    <property type="nucleotide sequence ID" value="NZ_FQUK01000012.1"/>
</dbReference>
<sequence length="770" mass="83707">MRPHSLLVAPLAAAILAALPTLAHASDLPAADGDTVLPKVVVQGTRTDIAPARTIDDETLAAAAAATSDTASLLKSQPGLWVNPAGGVSGLPSIHGLADDRLRIRLDGADITASCPNHMNPVLSYVAPSDVARIVVYPGITPVSQGGDSIGGSIAVERSQPSFAAPGTGIALSGELGTYYRSNGDAYGANVSLNVASEHFSMRYTGSTARADNYRAGGDFKLYDFTGRAGHVLARDEVGSTGYVSHNQSLQLAYTNGDHLLEARLGWQQIPRQGYPNQRMDMTHNRQRSANLRYLGQFSWGRLEARAYRELLNHAMDFGPDKRFWYGSASGGNNPPGGQATPCAPIGSTCAAGMPMLTSSNTTAFMLDADIALQGQDHLRLGLEQRAYRLNDWWPPSGAMMWPGEFYNIHDGKRDRSAVYAEWEHHLAPRWIAELGVRYERVRMNAGPVQGYNPMTNMMGSWQMRDAALFNAANRSRSDGNWDATMILRQSVSDRMDIAYGVARKTRSPGLYEVFPWSTWTMAAIMNNFVGDGNGYVGNLALAPERALTASVTFDLHGADRRWELQITPYVTSVTNYIDAIQWDPSTNAPRSTPVLNAFTVLKYVNQDARLYGMDLSGKARLAESGLGVFALQGTLSWMHGENRTTGDGLYNRMPTNARVSLTQRLGGWDNALELVAVARKNDVSQVRNELETAGYGLLNLRFSRAWSALRLDFGVENLFDRLYALPTGGAYVGQGTTMSINPPVPNYPQWGTQVPGPGRSLYAAVTLTF</sequence>
<dbReference type="EMBL" id="FQUK01000012">
    <property type="protein sequence ID" value="SHE70654.1"/>
    <property type="molecule type" value="Genomic_DNA"/>
</dbReference>
<dbReference type="Pfam" id="PF07715">
    <property type="entry name" value="Plug"/>
    <property type="match status" value="1"/>
</dbReference>
<dbReference type="InterPro" id="IPR012910">
    <property type="entry name" value="Plug_dom"/>
</dbReference>
<feature type="domain" description="TonB-dependent receptor-like beta-barrel" evidence="13">
    <location>
        <begin position="250"/>
        <end position="719"/>
    </location>
</feature>
<dbReference type="PROSITE" id="PS52016">
    <property type="entry name" value="TONB_DEPENDENT_REC_3"/>
    <property type="match status" value="1"/>
</dbReference>
<evidence type="ECO:0000256" key="12">
    <source>
        <dbReference type="SAM" id="SignalP"/>
    </source>
</evidence>
<dbReference type="Pfam" id="PF00593">
    <property type="entry name" value="TonB_dep_Rec_b-barrel"/>
    <property type="match status" value="1"/>
</dbReference>
<keyword evidence="3 9" id="KW-1134">Transmembrane beta strand</keyword>
<evidence type="ECO:0000256" key="1">
    <source>
        <dbReference type="ARBA" id="ARBA00004571"/>
    </source>
</evidence>
<dbReference type="PROSITE" id="PS01156">
    <property type="entry name" value="TONB_DEPENDENT_REC_2"/>
    <property type="match status" value="1"/>
</dbReference>
<dbReference type="Proteomes" id="UP000242857">
    <property type="component" value="Unassembled WGS sequence"/>
</dbReference>
<feature type="domain" description="TonB-dependent receptor plug" evidence="14">
    <location>
        <begin position="53"/>
        <end position="152"/>
    </location>
</feature>
<keyword evidence="2 9" id="KW-0813">Transport</keyword>
<evidence type="ECO:0000313" key="16">
    <source>
        <dbReference type="Proteomes" id="UP000242857"/>
    </source>
</evidence>
<evidence type="ECO:0000256" key="4">
    <source>
        <dbReference type="ARBA" id="ARBA00022692"/>
    </source>
</evidence>
<dbReference type="PANTHER" id="PTHR30069">
    <property type="entry name" value="TONB-DEPENDENT OUTER MEMBRANE RECEPTOR"/>
    <property type="match status" value="1"/>
</dbReference>
<dbReference type="SUPFAM" id="SSF56935">
    <property type="entry name" value="Porins"/>
    <property type="match status" value="1"/>
</dbReference>
<evidence type="ECO:0000256" key="2">
    <source>
        <dbReference type="ARBA" id="ARBA00022448"/>
    </source>
</evidence>
<evidence type="ECO:0000256" key="9">
    <source>
        <dbReference type="PROSITE-ProRule" id="PRU01360"/>
    </source>
</evidence>
<evidence type="ECO:0000256" key="10">
    <source>
        <dbReference type="PROSITE-ProRule" id="PRU10144"/>
    </source>
</evidence>
<dbReference type="GO" id="GO:0044718">
    <property type="term" value="P:siderophore transmembrane transport"/>
    <property type="evidence" value="ECO:0007669"/>
    <property type="project" value="TreeGrafter"/>
</dbReference>
<keyword evidence="8 9" id="KW-0998">Cell outer membrane</keyword>
<organism evidence="15 16">
    <name type="scientific">Thermomonas hydrothermalis</name>
    <dbReference type="NCBI Taxonomy" id="213588"/>
    <lineage>
        <taxon>Bacteria</taxon>
        <taxon>Pseudomonadati</taxon>
        <taxon>Pseudomonadota</taxon>
        <taxon>Gammaproteobacteria</taxon>
        <taxon>Lysobacterales</taxon>
        <taxon>Lysobacteraceae</taxon>
        <taxon>Thermomonas</taxon>
    </lineage>
</organism>
<gene>
    <name evidence="15" type="ORF">SAMN02745204_00972</name>
</gene>
<dbReference type="GO" id="GO:0009279">
    <property type="term" value="C:cell outer membrane"/>
    <property type="evidence" value="ECO:0007669"/>
    <property type="project" value="UniProtKB-SubCell"/>
</dbReference>
<evidence type="ECO:0000256" key="5">
    <source>
        <dbReference type="ARBA" id="ARBA00022729"/>
    </source>
</evidence>
<keyword evidence="7 9" id="KW-0472">Membrane</keyword>
<evidence type="ECO:0000256" key="3">
    <source>
        <dbReference type="ARBA" id="ARBA00022452"/>
    </source>
</evidence>
<evidence type="ECO:0000256" key="8">
    <source>
        <dbReference type="ARBA" id="ARBA00023237"/>
    </source>
</evidence>
<reference evidence="16" key="1">
    <citation type="submission" date="2016-11" db="EMBL/GenBank/DDBJ databases">
        <authorList>
            <person name="Varghese N."/>
            <person name="Submissions S."/>
        </authorList>
    </citation>
    <scope>NUCLEOTIDE SEQUENCE [LARGE SCALE GENOMIC DNA]</scope>
    <source>
        <strain evidence="16">DSM 14834</strain>
    </source>
</reference>
<dbReference type="OrthoDB" id="5332150at2"/>
<evidence type="ECO:0000259" key="13">
    <source>
        <dbReference type="Pfam" id="PF00593"/>
    </source>
</evidence>
<feature type="signal peptide" evidence="12">
    <location>
        <begin position="1"/>
        <end position="25"/>
    </location>
</feature>
<dbReference type="InterPro" id="IPR000531">
    <property type="entry name" value="Beta-barrel_TonB"/>
</dbReference>
<keyword evidence="16" id="KW-1185">Reference proteome</keyword>
<comment type="similarity">
    <text evidence="9 11">Belongs to the TonB-dependent receptor family.</text>
</comment>
<dbReference type="Gene3D" id="2.170.130.10">
    <property type="entry name" value="TonB-dependent receptor, plug domain"/>
    <property type="match status" value="1"/>
</dbReference>
<evidence type="ECO:0000256" key="11">
    <source>
        <dbReference type="RuleBase" id="RU003357"/>
    </source>
</evidence>
<evidence type="ECO:0000256" key="7">
    <source>
        <dbReference type="ARBA" id="ARBA00023136"/>
    </source>
</evidence>
<evidence type="ECO:0000313" key="15">
    <source>
        <dbReference type="EMBL" id="SHE70654.1"/>
    </source>
</evidence>
<keyword evidence="4 9" id="KW-0812">Transmembrane</keyword>
<accession>A0A1M4VNN7</accession>
<comment type="subcellular location">
    <subcellularLocation>
        <location evidence="1 9">Cell outer membrane</location>
        <topology evidence="1 9">Multi-pass membrane protein</topology>
    </subcellularLocation>
</comment>
<keyword evidence="6 11" id="KW-0798">TonB box</keyword>
<dbReference type="AlphaFoldDB" id="A0A1M4VNN7"/>
<feature type="chain" id="PRO_5012567330" evidence="12">
    <location>
        <begin position="26"/>
        <end position="770"/>
    </location>
</feature>
<dbReference type="STRING" id="213588.SAMN02745204_00972"/>
<dbReference type="InterPro" id="IPR036942">
    <property type="entry name" value="Beta-barrel_TonB_sf"/>
</dbReference>
<protein>
    <submittedName>
        <fullName evidence="15">Iron complex outermembrane recepter protein</fullName>
    </submittedName>
</protein>